<proteinExistence type="predicted"/>
<dbReference type="EMBL" id="BK015194">
    <property type="protein sequence ID" value="DAD95550.1"/>
    <property type="molecule type" value="Genomic_DNA"/>
</dbReference>
<evidence type="ECO:0000313" key="1">
    <source>
        <dbReference type="EMBL" id="DAD95550.1"/>
    </source>
</evidence>
<reference evidence="1" key="1">
    <citation type="journal article" date="2021" name="Proc. Natl. Acad. Sci. U.S.A.">
        <title>A Catalog of Tens of Thousands of Viruses from Human Metagenomes Reveals Hidden Associations with Chronic Diseases.</title>
        <authorList>
            <person name="Tisza M.J."/>
            <person name="Buck C.B."/>
        </authorList>
    </citation>
    <scope>NUCLEOTIDE SEQUENCE</scope>
    <source>
        <strain evidence="1">CtW7Z6</strain>
    </source>
</reference>
<name>A0A8S5NLD5_9CAUD</name>
<sequence length="79" mass="9361">MRLEDFKTIYNVITDVWRTVSKYKDMDIKNHEDAICMDMVNGLQAVRNKYQDKRSGKLAGDLSTAILHYIFFKENRNDK</sequence>
<organism evidence="1">
    <name type="scientific">Myoviridae sp. ctW7Z6</name>
    <dbReference type="NCBI Taxonomy" id="2826661"/>
    <lineage>
        <taxon>Viruses</taxon>
        <taxon>Duplodnaviria</taxon>
        <taxon>Heunggongvirae</taxon>
        <taxon>Uroviricota</taxon>
        <taxon>Caudoviricetes</taxon>
    </lineage>
</organism>
<accession>A0A8S5NLD5</accession>
<protein>
    <submittedName>
        <fullName evidence="1">Uncharacterized protein</fullName>
    </submittedName>
</protein>